<dbReference type="RefSeq" id="XP_044959821.1">
    <property type="nucleotide sequence ID" value="XM_045103886.1"/>
</dbReference>
<gene>
    <name evidence="1" type="primary">LOC123410969</name>
</gene>
<reference evidence="1" key="2">
    <citation type="submission" date="2020-10" db="EMBL/GenBank/DDBJ databases">
        <authorList>
            <person name="Scholz U."/>
            <person name="Mascher M."/>
            <person name="Fiebig A."/>
        </authorList>
    </citation>
    <scope>NUCLEOTIDE SEQUENCE [LARGE SCALE GENOMIC DNA]</scope>
    <source>
        <strain evidence="1">cv. Morex</strain>
    </source>
</reference>
<dbReference type="KEGG" id="hvg:123410969"/>
<dbReference type="AlphaFoldDB" id="A0A8I6ZBS9"/>
<dbReference type="OMA" id="EKMMGCQ"/>
<dbReference type="OrthoDB" id="755325at2759"/>
<evidence type="ECO:0000313" key="1">
    <source>
        <dbReference type="EnsemblPlants" id="HORVU.MOREX.r3.7HG0712160.1"/>
    </source>
</evidence>
<keyword evidence="2" id="KW-1185">Reference proteome</keyword>
<dbReference type="Gramene" id="HORVU.MOREX.r2.7HG0590650.1">
    <property type="protein sequence ID" value="HORVU.MOREX.r2.7HG0590650.1"/>
    <property type="gene ID" value="HORVU.MOREX.r2.7HG0590650"/>
</dbReference>
<dbReference type="EnsemblPlants" id="HORVU.MOREX.r3.7HG0712160.1">
    <property type="protein sequence ID" value="HORVU.MOREX.r3.7HG0712160.1"/>
    <property type="gene ID" value="HORVU.MOREX.r3.7HG0712160"/>
</dbReference>
<dbReference type="PANTHER" id="PTHR33699:SF3">
    <property type="entry name" value="OS06G0347300 PROTEIN"/>
    <property type="match status" value="1"/>
</dbReference>
<reference evidence="1" key="3">
    <citation type="submission" date="2022-01" db="UniProtKB">
        <authorList>
            <consortium name="EnsemblPlants"/>
        </authorList>
    </citation>
    <scope>IDENTIFICATION</scope>
    <source>
        <strain evidence="1">subsp. vulgare</strain>
    </source>
</reference>
<organism evidence="1 2">
    <name type="scientific">Hordeum vulgare subsp. vulgare</name>
    <name type="common">Domesticated barley</name>
    <dbReference type="NCBI Taxonomy" id="112509"/>
    <lineage>
        <taxon>Eukaryota</taxon>
        <taxon>Viridiplantae</taxon>
        <taxon>Streptophyta</taxon>
        <taxon>Embryophyta</taxon>
        <taxon>Tracheophyta</taxon>
        <taxon>Spermatophyta</taxon>
        <taxon>Magnoliopsida</taxon>
        <taxon>Liliopsida</taxon>
        <taxon>Poales</taxon>
        <taxon>Poaceae</taxon>
        <taxon>BOP clade</taxon>
        <taxon>Pooideae</taxon>
        <taxon>Triticodae</taxon>
        <taxon>Triticeae</taxon>
        <taxon>Hordeinae</taxon>
        <taxon>Hordeum</taxon>
    </lineage>
</organism>
<protein>
    <submittedName>
        <fullName evidence="1">Uncharacterized protein</fullName>
    </submittedName>
</protein>
<accession>A0A8I6ZBS9</accession>
<proteinExistence type="predicted"/>
<dbReference type="Gramene" id="HORVU.MOREX.r3.7HG0712160.1">
    <property type="protein sequence ID" value="HORVU.MOREX.r3.7HG0712160.1"/>
    <property type="gene ID" value="HORVU.MOREX.r3.7HG0712160"/>
</dbReference>
<reference evidence="2" key="1">
    <citation type="journal article" date="2012" name="Nature">
        <title>A physical, genetic and functional sequence assembly of the barley genome.</title>
        <authorList>
            <consortium name="The International Barley Genome Sequencing Consortium"/>
            <person name="Mayer K.F."/>
            <person name="Waugh R."/>
            <person name="Brown J.W."/>
            <person name="Schulman A."/>
            <person name="Langridge P."/>
            <person name="Platzer M."/>
            <person name="Fincher G.B."/>
            <person name="Muehlbauer G.J."/>
            <person name="Sato K."/>
            <person name="Close T.J."/>
            <person name="Wise R.P."/>
            <person name="Stein N."/>
        </authorList>
    </citation>
    <scope>NUCLEOTIDE SEQUENCE [LARGE SCALE GENOMIC DNA]</scope>
    <source>
        <strain evidence="2">cv. Morex</strain>
    </source>
</reference>
<sequence>MAHALPRRPVCAGCHPTTECPHPRWWYKSANPPPPFSATDPLATTTPDLINPSKDLLAHARTMDMEMERMMGCQIPAFGVWNYCSDLPITQYFDLAMQARLLKRHRRCCDAGERRLVLFGASPSPRKPPQIKVIRRDVGEKQSDGGELLRELDGGVTGRAAAGSATKRVPAAGAVDEDLYKVPRPLMYQKPRKMRKVVWSLWIGCLGLDCIA</sequence>
<dbReference type="PANTHER" id="PTHR33699">
    <property type="entry name" value="EXPRESSED PROTEIN"/>
    <property type="match status" value="1"/>
</dbReference>
<name>A0A8I6ZBS9_HORVV</name>
<dbReference type="GeneID" id="123410969"/>
<dbReference type="Proteomes" id="UP000011116">
    <property type="component" value="Chromosome 7H"/>
</dbReference>
<evidence type="ECO:0000313" key="2">
    <source>
        <dbReference type="Proteomes" id="UP000011116"/>
    </source>
</evidence>